<keyword evidence="4" id="KW-1185">Reference proteome</keyword>
<feature type="region of interest" description="Disordered" evidence="1">
    <location>
        <begin position="67"/>
        <end position="87"/>
    </location>
</feature>
<keyword evidence="2" id="KW-0732">Signal</keyword>
<dbReference type="AlphaFoldDB" id="A0A5B9MKG8"/>
<organism evidence="3 4">
    <name type="scientific">Stieleria maiorica</name>
    <dbReference type="NCBI Taxonomy" id="2795974"/>
    <lineage>
        <taxon>Bacteria</taxon>
        <taxon>Pseudomonadati</taxon>
        <taxon>Planctomycetota</taxon>
        <taxon>Planctomycetia</taxon>
        <taxon>Pirellulales</taxon>
        <taxon>Pirellulaceae</taxon>
        <taxon>Stieleria</taxon>
    </lineage>
</organism>
<dbReference type="Proteomes" id="UP000321353">
    <property type="component" value="Chromosome"/>
</dbReference>
<sequence precursor="true">MPSEKAIARSFCYALFALLVSWSGVNNAWATDRSPLERRVIEAWGKRSSRAPSLHYSFSGTSVSMPGRYNNSLSARQRKGKDIPGQETAYPQKRSLSIDFKSGNFSVEEFDWLMNTDTSQMGFAHTRHCVLEGAYTLHNIDATGKKAGGTFLEYGVFGGPSTYIPSVANFYYGLFACHGFFVASDDGPFAVVNLKKLGDNGKTSCSTREEAGSVYVTIRHEPIRNYVFRTEFACDADNEYRPTRSSHYSKGRLMNEISYTYAGSAGTKDDYVSAITVNRYEFIRPHNLKGPYAMDVLTNDGFRLSTSGFDDSIFRIDPAEGAWCIDYRNMKLFRWHQEDIPLAWSAVPGP</sequence>
<proteinExistence type="predicted"/>
<feature type="chain" id="PRO_5023044096" evidence="2">
    <location>
        <begin position="31"/>
        <end position="350"/>
    </location>
</feature>
<dbReference type="EMBL" id="CP036264">
    <property type="protein sequence ID" value="QEG01772.1"/>
    <property type="molecule type" value="Genomic_DNA"/>
</dbReference>
<accession>A0A5B9MKG8</accession>
<dbReference type="KEGG" id="smam:Mal15_58510"/>
<name>A0A5B9MKG8_9BACT</name>
<evidence type="ECO:0000313" key="4">
    <source>
        <dbReference type="Proteomes" id="UP000321353"/>
    </source>
</evidence>
<evidence type="ECO:0000256" key="2">
    <source>
        <dbReference type="SAM" id="SignalP"/>
    </source>
</evidence>
<gene>
    <name evidence="3" type="ORF">Mal15_58510</name>
</gene>
<dbReference type="RefSeq" id="WP_147870804.1">
    <property type="nucleotide sequence ID" value="NZ_CP036264.1"/>
</dbReference>
<reference evidence="3 4" key="1">
    <citation type="submission" date="2019-02" db="EMBL/GenBank/DDBJ databases">
        <title>Planctomycetal bacteria perform biofilm scaping via a novel small molecule.</title>
        <authorList>
            <person name="Jeske O."/>
            <person name="Boedeker C."/>
            <person name="Wiegand S."/>
            <person name="Breitling P."/>
            <person name="Kallscheuer N."/>
            <person name="Jogler M."/>
            <person name="Rohde M."/>
            <person name="Petersen J."/>
            <person name="Medema M.H."/>
            <person name="Surup F."/>
            <person name="Jogler C."/>
        </authorList>
    </citation>
    <scope>NUCLEOTIDE SEQUENCE [LARGE SCALE GENOMIC DNA]</scope>
    <source>
        <strain evidence="3 4">Mal15</strain>
    </source>
</reference>
<feature type="signal peptide" evidence="2">
    <location>
        <begin position="1"/>
        <end position="30"/>
    </location>
</feature>
<evidence type="ECO:0000313" key="3">
    <source>
        <dbReference type="EMBL" id="QEG01772.1"/>
    </source>
</evidence>
<evidence type="ECO:0000256" key="1">
    <source>
        <dbReference type="SAM" id="MobiDB-lite"/>
    </source>
</evidence>
<protein>
    <submittedName>
        <fullName evidence="3">Uncharacterized protein</fullName>
    </submittedName>
</protein>